<dbReference type="PANTHER" id="PTHR46462:SF3">
    <property type="entry name" value="UPSET, ISOFORM A"/>
    <property type="match status" value="1"/>
</dbReference>
<dbReference type="InterPro" id="IPR001965">
    <property type="entry name" value="Znf_PHD"/>
</dbReference>
<evidence type="ECO:0000256" key="3">
    <source>
        <dbReference type="ARBA" id="ARBA00022833"/>
    </source>
</evidence>
<keyword evidence="3" id="KW-0862">Zinc</keyword>
<reference evidence="7 8" key="1">
    <citation type="submission" date="2018-11" db="EMBL/GenBank/DDBJ databases">
        <title>Genome sequence of Apiotrichum porosum DSM 27194.</title>
        <authorList>
            <person name="Aliyu H."/>
            <person name="Gorte O."/>
            <person name="Ochsenreither K."/>
        </authorList>
    </citation>
    <scope>NUCLEOTIDE SEQUENCE [LARGE SCALE GENOMIC DNA]</scope>
    <source>
        <strain evidence="7 8">DSM 27194</strain>
    </source>
</reference>
<proteinExistence type="predicted"/>
<dbReference type="GO" id="GO:0006355">
    <property type="term" value="P:regulation of DNA-templated transcription"/>
    <property type="evidence" value="ECO:0007669"/>
    <property type="project" value="TreeGrafter"/>
</dbReference>
<evidence type="ECO:0000256" key="1">
    <source>
        <dbReference type="ARBA" id="ARBA00022723"/>
    </source>
</evidence>
<dbReference type="GeneID" id="39586039"/>
<feature type="region of interest" description="Disordered" evidence="5">
    <location>
        <begin position="747"/>
        <end position="899"/>
    </location>
</feature>
<dbReference type="PROSITE" id="PS50280">
    <property type="entry name" value="SET"/>
    <property type="match status" value="1"/>
</dbReference>
<feature type="compositionally biased region" description="Polar residues" evidence="5">
    <location>
        <begin position="1010"/>
        <end position="1024"/>
    </location>
</feature>
<feature type="compositionally biased region" description="Basic and acidic residues" evidence="5">
    <location>
        <begin position="1315"/>
        <end position="1330"/>
    </location>
</feature>
<feature type="region of interest" description="Disordered" evidence="5">
    <location>
        <begin position="915"/>
        <end position="1528"/>
    </location>
</feature>
<feature type="region of interest" description="Disordered" evidence="5">
    <location>
        <begin position="304"/>
        <end position="375"/>
    </location>
</feature>
<feature type="compositionally biased region" description="Basic and acidic residues" evidence="5">
    <location>
        <begin position="1358"/>
        <end position="1368"/>
    </location>
</feature>
<feature type="compositionally biased region" description="Basic and acidic residues" evidence="5">
    <location>
        <begin position="1194"/>
        <end position="1287"/>
    </location>
</feature>
<gene>
    <name evidence="7" type="ORF">EHS24_001496</name>
</gene>
<dbReference type="GO" id="GO:0034967">
    <property type="term" value="C:Set3 complex"/>
    <property type="evidence" value="ECO:0007669"/>
    <property type="project" value="TreeGrafter"/>
</dbReference>
<feature type="domain" description="SET" evidence="6">
    <location>
        <begin position="488"/>
        <end position="629"/>
    </location>
</feature>
<feature type="compositionally biased region" description="Pro residues" evidence="5">
    <location>
        <begin position="1585"/>
        <end position="1597"/>
    </location>
</feature>
<keyword evidence="2" id="KW-0863">Zinc-finger</keyword>
<evidence type="ECO:0000313" key="8">
    <source>
        <dbReference type="Proteomes" id="UP000279236"/>
    </source>
</evidence>
<feature type="compositionally biased region" description="Basic and acidic residues" evidence="5">
    <location>
        <begin position="1384"/>
        <end position="1393"/>
    </location>
</feature>
<dbReference type="PANTHER" id="PTHR46462">
    <property type="entry name" value="UPSET, ISOFORM A"/>
    <property type="match status" value="1"/>
</dbReference>
<dbReference type="Pfam" id="PF20826">
    <property type="entry name" value="PHD_5"/>
    <property type="match status" value="1"/>
</dbReference>
<feature type="region of interest" description="Disordered" evidence="5">
    <location>
        <begin position="1"/>
        <end position="213"/>
    </location>
</feature>
<dbReference type="SMART" id="SM00317">
    <property type="entry name" value="SET"/>
    <property type="match status" value="1"/>
</dbReference>
<dbReference type="GO" id="GO:0070210">
    <property type="term" value="C:Rpd3L-Expanded complex"/>
    <property type="evidence" value="ECO:0007669"/>
    <property type="project" value="TreeGrafter"/>
</dbReference>
<dbReference type="SUPFAM" id="SSF82199">
    <property type="entry name" value="SET domain"/>
    <property type="match status" value="1"/>
</dbReference>
<feature type="compositionally biased region" description="Acidic residues" evidence="5">
    <location>
        <begin position="773"/>
        <end position="805"/>
    </location>
</feature>
<feature type="region of interest" description="Disordered" evidence="5">
    <location>
        <begin position="1541"/>
        <end position="1759"/>
    </location>
</feature>
<feature type="compositionally biased region" description="Basic and acidic residues" evidence="5">
    <location>
        <begin position="747"/>
        <end position="765"/>
    </location>
</feature>
<feature type="compositionally biased region" description="Basic and acidic residues" evidence="5">
    <location>
        <begin position="1297"/>
        <end position="1306"/>
    </location>
</feature>
<feature type="compositionally biased region" description="Low complexity" evidence="5">
    <location>
        <begin position="1547"/>
        <end position="1560"/>
    </location>
</feature>
<dbReference type="GO" id="GO:0006325">
    <property type="term" value="P:chromatin organization"/>
    <property type="evidence" value="ECO:0007669"/>
    <property type="project" value="UniProtKB-KW"/>
</dbReference>
<comment type="caution">
    <text evidence="7">The sequence shown here is derived from an EMBL/GenBank/DDBJ whole genome shotgun (WGS) entry which is preliminary data.</text>
</comment>
<keyword evidence="4" id="KW-0156">Chromatin regulator</keyword>
<feature type="compositionally biased region" description="Low complexity" evidence="5">
    <location>
        <begin position="102"/>
        <end position="114"/>
    </location>
</feature>
<feature type="compositionally biased region" description="Low complexity" evidence="5">
    <location>
        <begin position="971"/>
        <end position="984"/>
    </location>
</feature>
<feature type="compositionally biased region" description="Basic and acidic residues" evidence="5">
    <location>
        <begin position="317"/>
        <end position="327"/>
    </location>
</feature>
<dbReference type="InterPro" id="IPR046341">
    <property type="entry name" value="SET_dom_sf"/>
</dbReference>
<feature type="compositionally biased region" description="Acidic residues" evidence="5">
    <location>
        <begin position="887"/>
        <end position="899"/>
    </location>
</feature>
<dbReference type="EMBL" id="RSCE01000010">
    <property type="protein sequence ID" value="RSH79447.1"/>
    <property type="molecule type" value="Genomic_DNA"/>
</dbReference>
<keyword evidence="8" id="KW-1185">Reference proteome</keyword>
<feature type="compositionally biased region" description="Basic and acidic residues" evidence="5">
    <location>
        <begin position="1490"/>
        <end position="1513"/>
    </location>
</feature>
<sequence>MSGEDTRALPTAPAAVDDQAVQGSHPHAQPPPPIAAEDVSMHADDGGDETEDEGRGEGMDVDDVYAPTVPVADVSRETSTAHGGPLPAAILSTPPAPPRRTSPPGSGPSEEAAALLLNFSAVADHPLPPIAEHSSYPHTPPQDSPNSVVRAGTASLPPQVPSSPSGLPTPTAPSPDAPAKPAAKPKRKRNAVAGPSRHTSTEDPAANERPPHWMGADNTVIRCICGLTEDDGFTVLCERCNAWEHALCFGFRDDALLPEVFLCELCNPRPLPFSAEMARSLQLQARASYEARRGVVVRPVEEVVVEQKKSRPKTKRPRTESIRREPEPTPVESGEEPLKDPTGMAPPLTKPKRRSQTGKPRSKTNDSSSYPNLISGQEDEDYFRILPWELEYTPLKDNVIRGRATRHAMTQLYHEWVEEDETAPPRKSAPRPAYHDSGLPSPTDTGLRLSPDPTLMSPPDFSALAPPVPPVFINGNDLSALEAPTTIRPIEESACYLPLKYIEPSSGVYPRPTIYGVFAIDQIAAGGFIGEYRGEVLDAASYRKDPINQYAALGVPKPYVHSIGPPVNLILDARSYGCEMRFVRNGCHPNAVIRPLFFRADDSSCAKLRFGIFASRDLAKNEEVVLGWEWDDQHVVHTLRTIIDLTLKSSAGQPVIPPETVELLTTKFDSILTNIFGTFQSCACTVTMDCAFSQMRRLVAGQAFHGVSGQRARKPIDIGELIGAVRGWRRRELEEAAAAKARRYRSSGEWEVWRAGPSKDLEEASRAQSENAGSEDDEDEQEEDEDEQDDEEPADEAIEVDEPEIPEVKPLVEPEPEPVAQPVHEVVEEPTEPPKPVATPAEEPAVEVPAAGPEPEPVKAVEAPATPEAVSEPIAAPIVEPVPEPVDPVDPDETDDESPPMEIVEAMQVEEAPFKFEPAAEPEAAPEPQPVKPDTVAAAEEPVKAEPAIEEAAQDEDVVMEETKETATAVSLAPSSSALSSIDLPSDDKVVPLATATPVEEEGEDEIGSGNESDATTVTIVRSQSEAESEADAAEEDVRPPAAVRRGRRVLSPTAESSSHGASSSRSDKPVTEKPAVPVEVPEKPKSRARLVPTGKVVSKAVPRSVARVTAAKDRKRPRPRKNVIASSDEDDSDGATADSSVRSPKRPARPPPKKVAKPSSSSKKRKVEVDDDDDDDDVDAEEEVVTPAPKAARKSDRKPESKDKDTKPDPKSESSSKPDKAESTRKADKSERGADKDKPAKDAVKDTTKDSVKDKRDKDRVADKQHNKAEKLHDMPSKRDKTDKHDRHDKKKGKVDRKDKTERAQVVDNSAADKSIDKPTEKATGKPADKTTTVQPDTSVEEPAPKPTKLTKATPKPTEKPVAKVDEAMDVDESPADAPAPPAKEKTPEPKEPTPPPKEATPPPKEATPPAKEPTPPPKEPTPPPKEPTPPPKEPTPPPKEPPPPPKEPTPPPPKKVSMKEYLASHKIRKVSHPIAPPEDPVVESPIEMVKEKDKEPERPTEEVPVKAKVETADVTPAPPSVSTHPSRLNLFEHLPSARAGSTTVTPLGTPFTPTAPTPASEVPTPSAAYVPRTDYFPNQSVPLPAPSFAPRPSPSYVPRTLHDESPSSAGGGPPHPSPSYVPRQSDNDVAVSPLAIRPPLPAQTPPRPSMPLPDMPPAIGSRDGPPHHTPSYGPRAPPTGPRIPPTGPRGSWGGPGAGPVSGANASGGPVSPVAPLRGGPPYPPRGGGFGMRGGFGDRGGGPPWRGRGGFRGRGRGM</sequence>
<feature type="compositionally biased region" description="Gly residues" evidence="5">
    <location>
        <begin position="1692"/>
        <end position="1701"/>
    </location>
</feature>
<feature type="compositionally biased region" description="Acidic residues" evidence="5">
    <location>
        <begin position="1170"/>
        <end position="1185"/>
    </location>
</feature>
<feature type="compositionally biased region" description="Low complexity" evidence="5">
    <location>
        <begin position="1348"/>
        <end position="1357"/>
    </location>
</feature>
<feature type="compositionally biased region" description="Low complexity" evidence="5">
    <location>
        <begin position="1702"/>
        <end position="1711"/>
    </location>
</feature>
<dbReference type="SUPFAM" id="SSF57903">
    <property type="entry name" value="FYVE/PHD zinc finger"/>
    <property type="match status" value="1"/>
</dbReference>
<dbReference type="Gene3D" id="2.170.270.10">
    <property type="entry name" value="SET domain"/>
    <property type="match status" value="1"/>
</dbReference>
<dbReference type="GO" id="GO:0008270">
    <property type="term" value="F:zinc ion binding"/>
    <property type="evidence" value="ECO:0007669"/>
    <property type="project" value="UniProtKB-KW"/>
</dbReference>
<dbReference type="InterPro" id="IPR001214">
    <property type="entry name" value="SET_dom"/>
</dbReference>
<feature type="compositionally biased region" description="Basic residues" evidence="5">
    <location>
        <begin position="1144"/>
        <end position="1167"/>
    </location>
</feature>
<dbReference type="Gene3D" id="3.30.40.10">
    <property type="entry name" value="Zinc/RING finger domain, C3HC4 (zinc finger)"/>
    <property type="match status" value="1"/>
</dbReference>
<feature type="compositionally biased region" description="Pro residues" evidence="5">
    <location>
        <begin position="1677"/>
        <end position="1689"/>
    </location>
</feature>
<feature type="compositionally biased region" description="Acidic residues" evidence="5">
    <location>
        <begin position="948"/>
        <end position="960"/>
    </location>
</feature>
<dbReference type="RefSeq" id="XP_028474594.1">
    <property type="nucleotide sequence ID" value="XM_028617287.1"/>
</dbReference>
<evidence type="ECO:0000259" key="6">
    <source>
        <dbReference type="PROSITE" id="PS50280"/>
    </source>
</evidence>
<organism evidence="7 8">
    <name type="scientific">Apiotrichum porosum</name>
    <dbReference type="NCBI Taxonomy" id="105984"/>
    <lineage>
        <taxon>Eukaryota</taxon>
        <taxon>Fungi</taxon>
        <taxon>Dikarya</taxon>
        <taxon>Basidiomycota</taxon>
        <taxon>Agaricomycotina</taxon>
        <taxon>Tremellomycetes</taxon>
        <taxon>Trichosporonales</taxon>
        <taxon>Trichosporonaceae</taxon>
        <taxon>Apiotrichum</taxon>
    </lineage>
</organism>
<evidence type="ECO:0000256" key="2">
    <source>
        <dbReference type="ARBA" id="ARBA00022771"/>
    </source>
</evidence>
<keyword evidence="1" id="KW-0479">Metal-binding</keyword>
<dbReference type="Proteomes" id="UP000279236">
    <property type="component" value="Unassembled WGS sequence"/>
</dbReference>
<feature type="compositionally biased region" description="Basic residues" evidence="5">
    <location>
        <begin position="350"/>
        <end position="362"/>
    </location>
</feature>
<feature type="region of interest" description="Disordered" evidence="5">
    <location>
        <begin position="418"/>
        <end position="450"/>
    </location>
</feature>
<accession>A0A427XL37</accession>
<feature type="compositionally biased region" description="Pro residues" evidence="5">
    <location>
        <begin position="1394"/>
        <end position="1456"/>
    </location>
</feature>
<dbReference type="STRING" id="105984.A0A427XL37"/>
<feature type="compositionally biased region" description="Pro residues" evidence="5">
    <location>
        <begin position="1638"/>
        <end position="1658"/>
    </location>
</feature>
<evidence type="ECO:0000256" key="5">
    <source>
        <dbReference type="SAM" id="MobiDB-lite"/>
    </source>
</evidence>
<dbReference type="OrthoDB" id="79252at2759"/>
<dbReference type="Pfam" id="PF00856">
    <property type="entry name" value="SET"/>
    <property type="match status" value="1"/>
</dbReference>
<dbReference type="InterPro" id="IPR013083">
    <property type="entry name" value="Znf_RING/FYVE/PHD"/>
</dbReference>
<feature type="compositionally biased region" description="Polar residues" evidence="5">
    <location>
        <begin position="365"/>
        <end position="375"/>
    </location>
</feature>
<evidence type="ECO:0000256" key="4">
    <source>
        <dbReference type="ARBA" id="ARBA00022853"/>
    </source>
</evidence>
<evidence type="ECO:0000313" key="7">
    <source>
        <dbReference type="EMBL" id="RSH79447.1"/>
    </source>
</evidence>
<feature type="compositionally biased region" description="Basic residues" evidence="5">
    <location>
        <begin position="1750"/>
        <end position="1759"/>
    </location>
</feature>
<name>A0A427XL37_9TREE</name>
<protein>
    <recommendedName>
        <fullName evidence="6">SET domain-containing protein</fullName>
    </recommendedName>
</protein>
<dbReference type="InterPro" id="IPR011011">
    <property type="entry name" value="Znf_FYVE_PHD"/>
</dbReference>
<dbReference type="SMART" id="SM00249">
    <property type="entry name" value="PHD"/>
    <property type="match status" value="1"/>
</dbReference>
<feature type="compositionally biased region" description="Low complexity" evidence="5">
    <location>
        <begin position="1040"/>
        <end position="1065"/>
    </location>
</feature>
<feature type="compositionally biased region" description="Gly residues" evidence="5">
    <location>
        <begin position="1727"/>
        <end position="1749"/>
    </location>
</feature>
<feature type="compositionally biased region" description="Low complexity" evidence="5">
    <location>
        <begin position="838"/>
        <end position="879"/>
    </location>
</feature>